<keyword evidence="2" id="KW-1185">Reference proteome</keyword>
<evidence type="ECO:0000313" key="2">
    <source>
        <dbReference type="Proteomes" id="UP001420932"/>
    </source>
</evidence>
<proteinExistence type="predicted"/>
<organism evidence="1 2">
    <name type="scientific">Stephania yunnanensis</name>
    <dbReference type="NCBI Taxonomy" id="152371"/>
    <lineage>
        <taxon>Eukaryota</taxon>
        <taxon>Viridiplantae</taxon>
        <taxon>Streptophyta</taxon>
        <taxon>Embryophyta</taxon>
        <taxon>Tracheophyta</taxon>
        <taxon>Spermatophyta</taxon>
        <taxon>Magnoliopsida</taxon>
        <taxon>Ranunculales</taxon>
        <taxon>Menispermaceae</taxon>
        <taxon>Menispermoideae</taxon>
        <taxon>Cissampelideae</taxon>
        <taxon>Stephania</taxon>
    </lineage>
</organism>
<protein>
    <submittedName>
        <fullName evidence="1">Uncharacterized protein</fullName>
    </submittedName>
</protein>
<dbReference type="AlphaFoldDB" id="A0AAP0IFQ0"/>
<dbReference type="Proteomes" id="UP001420932">
    <property type="component" value="Unassembled WGS sequence"/>
</dbReference>
<accession>A0AAP0IFQ0</accession>
<evidence type="ECO:0000313" key="1">
    <source>
        <dbReference type="EMBL" id="KAK9114455.1"/>
    </source>
</evidence>
<sequence length="68" mass="7911">MLGCSYQNCMSINRISHRLLLMSNLRSNSPIGSKNTYVTYKSLINAIHLIENVLENLNHFKILYISRR</sequence>
<gene>
    <name evidence="1" type="ORF">Syun_021252</name>
</gene>
<dbReference type="EMBL" id="JBBNAF010000009">
    <property type="protein sequence ID" value="KAK9114455.1"/>
    <property type="molecule type" value="Genomic_DNA"/>
</dbReference>
<name>A0AAP0IFQ0_9MAGN</name>
<reference evidence="1 2" key="1">
    <citation type="submission" date="2024-01" db="EMBL/GenBank/DDBJ databases">
        <title>Genome assemblies of Stephania.</title>
        <authorList>
            <person name="Yang L."/>
        </authorList>
    </citation>
    <scope>NUCLEOTIDE SEQUENCE [LARGE SCALE GENOMIC DNA]</scope>
    <source>
        <strain evidence="1">YNDBR</strain>
        <tissue evidence="1">Leaf</tissue>
    </source>
</reference>
<comment type="caution">
    <text evidence="1">The sequence shown here is derived from an EMBL/GenBank/DDBJ whole genome shotgun (WGS) entry which is preliminary data.</text>
</comment>